<keyword evidence="8" id="KW-0808">Transferase</keyword>
<dbReference type="Gene3D" id="3.30.565.10">
    <property type="entry name" value="Histidine kinase-like ATPase, C-terminal domain"/>
    <property type="match status" value="1"/>
</dbReference>
<evidence type="ECO:0000256" key="5">
    <source>
        <dbReference type="SAM" id="MobiDB-lite"/>
    </source>
</evidence>
<keyword evidence="8" id="KW-0418">Kinase</keyword>
<dbReference type="AlphaFoldDB" id="A0A7G5H6Y3"/>
<feature type="coiled-coil region" evidence="4">
    <location>
        <begin position="274"/>
        <end position="376"/>
    </location>
</feature>
<evidence type="ECO:0000313" key="8">
    <source>
        <dbReference type="EMBL" id="QMW06875.1"/>
    </source>
</evidence>
<proteinExistence type="predicted"/>
<dbReference type="InterPro" id="IPR036097">
    <property type="entry name" value="HisK_dim/P_sf"/>
</dbReference>
<reference evidence="8 9" key="1">
    <citation type="submission" date="2020-07" db="EMBL/GenBank/DDBJ databases">
        <title>Spirosoma foliorum sp. nov., isolated from the leaves on the Nejang mountain Korea, Republic of.</title>
        <authorList>
            <person name="Ho H."/>
            <person name="Lee Y.-J."/>
            <person name="Nurcahyanto D.-A."/>
            <person name="Kim S.-G."/>
        </authorList>
    </citation>
    <scope>NUCLEOTIDE SEQUENCE [LARGE SCALE GENOMIC DNA]</scope>
    <source>
        <strain evidence="8 9">PL0136</strain>
    </source>
</reference>
<dbReference type="GO" id="GO:0000155">
    <property type="term" value="F:phosphorelay sensor kinase activity"/>
    <property type="evidence" value="ECO:0007669"/>
    <property type="project" value="InterPro"/>
</dbReference>
<dbReference type="CDD" id="cd00082">
    <property type="entry name" value="HisKA"/>
    <property type="match status" value="1"/>
</dbReference>
<dbReference type="Pfam" id="PF02518">
    <property type="entry name" value="HATPase_c"/>
    <property type="match status" value="1"/>
</dbReference>
<dbReference type="SMART" id="SM00388">
    <property type="entry name" value="HisKA"/>
    <property type="match status" value="1"/>
</dbReference>
<dbReference type="PANTHER" id="PTHR43065:SF42">
    <property type="entry name" value="TWO-COMPONENT SENSOR PPRA"/>
    <property type="match status" value="1"/>
</dbReference>
<dbReference type="SUPFAM" id="SSF55874">
    <property type="entry name" value="ATPase domain of HSP90 chaperone/DNA topoisomerase II/histidine kinase"/>
    <property type="match status" value="1"/>
</dbReference>
<accession>A0A7G5H6Y3</accession>
<dbReference type="Proteomes" id="UP000515369">
    <property type="component" value="Chromosome"/>
</dbReference>
<keyword evidence="9" id="KW-1185">Reference proteome</keyword>
<dbReference type="PROSITE" id="PS50109">
    <property type="entry name" value="HIS_KIN"/>
    <property type="match status" value="1"/>
</dbReference>
<name>A0A7G5H6Y3_9BACT</name>
<evidence type="ECO:0000259" key="7">
    <source>
        <dbReference type="PROSITE" id="PS50109"/>
    </source>
</evidence>
<dbReference type="PANTHER" id="PTHR43065">
    <property type="entry name" value="SENSOR HISTIDINE KINASE"/>
    <property type="match status" value="1"/>
</dbReference>
<dbReference type="Gene3D" id="1.25.40.10">
    <property type="entry name" value="Tetratricopeptide repeat domain"/>
    <property type="match status" value="2"/>
</dbReference>
<evidence type="ECO:0000256" key="6">
    <source>
        <dbReference type="SAM" id="Phobius"/>
    </source>
</evidence>
<dbReference type="KEGG" id="sfol:H3H32_07575"/>
<keyword evidence="6" id="KW-0472">Membrane</keyword>
<dbReference type="SUPFAM" id="SSF48452">
    <property type="entry name" value="TPR-like"/>
    <property type="match status" value="1"/>
</dbReference>
<feature type="domain" description="Histidine kinase" evidence="7">
    <location>
        <begin position="385"/>
        <end position="649"/>
    </location>
</feature>
<evidence type="ECO:0000313" key="9">
    <source>
        <dbReference type="Proteomes" id="UP000515369"/>
    </source>
</evidence>
<dbReference type="InterPro" id="IPR036890">
    <property type="entry name" value="HATPase_C_sf"/>
</dbReference>
<keyword evidence="4" id="KW-0175">Coiled coil</keyword>
<keyword evidence="3" id="KW-0597">Phosphoprotein</keyword>
<dbReference type="SMART" id="SM00387">
    <property type="entry name" value="HATPase_c"/>
    <property type="match status" value="1"/>
</dbReference>
<dbReference type="SUPFAM" id="SSF47384">
    <property type="entry name" value="Homodimeric domain of signal transducing histidine kinase"/>
    <property type="match status" value="1"/>
</dbReference>
<dbReference type="InterPro" id="IPR011990">
    <property type="entry name" value="TPR-like_helical_dom_sf"/>
</dbReference>
<sequence length="649" mass="73002">MWLMTDLSIKYFERNFDSARYYAEQGIQLAHTLGHLRGELKSRVLLGQSYSTRDIPHSIRIYLQALQLAQQTNQIDDQGQCYYGIGILYGFLENSPLAINNFKQAHTIGLKVHDQELASFASAEVGGAYGRMHKVDSARYYLTLSEQEYPPIRLYPFQVLYWARVEKGTNPTQAAQLYRRSIQVFKAQNELRGLGYAYGAYGEFLQQHNQPDSSLLLAKASLQISLKLINYRAILTSSQLLTNLYQDLNRPDSAYKYQSIMIIARDSLFSQQKFNQIQTTLIEEQQRVQQLQDEKSLFESRVKIYGLLGMVAVLLLLAGVFYRNNRQKQKANEELQTLNQEVQQQKEEIESQRDYLEETLTELKSTQDQLIQKEKLASLGELTAGIAHEIQNPLNFVNNFSEVSTELIEELKEEVQAGNIDEVMAITDDLTSNLHKINHHGGRASSIVKGMLEHSRTESGERRPTDLNALADEYLKIAYHGLRAKDKSNFNCELVNNFDPSLDLVNVGPQEIGRVLLNLYNNAFYAVSEKQKTAPAEFKPTVTVSTRLLSHSSPEGASSLTQSSGLGTTGMGSVEERIEIRVRDNGTGIPESVKSKIFQPFFTTKPTGEGTGLGLSLSYDIITKGHGGSMAVESQPGQGTLFTIQLPIR</sequence>
<dbReference type="PRINTS" id="PR00344">
    <property type="entry name" value="BCTRLSENSOR"/>
</dbReference>
<feature type="compositionally biased region" description="Low complexity" evidence="5">
    <location>
        <begin position="556"/>
        <end position="566"/>
    </location>
</feature>
<keyword evidence="6" id="KW-0812">Transmembrane</keyword>
<organism evidence="8 9">
    <name type="scientific">Spirosoma foliorum</name>
    <dbReference type="NCBI Taxonomy" id="2710596"/>
    <lineage>
        <taxon>Bacteria</taxon>
        <taxon>Pseudomonadati</taxon>
        <taxon>Bacteroidota</taxon>
        <taxon>Cytophagia</taxon>
        <taxon>Cytophagales</taxon>
        <taxon>Cytophagaceae</taxon>
        <taxon>Spirosoma</taxon>
    </lineage>
</organism>
<evidence type="ECO:0000256" key="1">
    <source>
        <dbReference type="ARBA" id="ARBA00000085"/>
    </source>
</evidence>
<protein>
    <recommendedName>
        <fullName evidence="2">histidine kinase</fullName>
        <ecNumber evidence="2">2.7.13.3</ecNumber>
    </recommendedName>
</protein>
<dbReference type="InterPro" id="IPR003661">
    <property type="entry name" value="HisK_dim/P_dom"/>
</dbReference>
<dbReference type="InterPro" id="IPR005467">
    <property type="entry name" value="His_kinase_dom"/>
</dbReference>
<keyword evidence="6" id="KW-1133">Transmembrane helix</keyword>
<dbReference type="EMBL" id="CP059732">
    <property type="protein sequence ID" value="QMW06875.1"/>
    <property type="molecule type" value="Genomic_DNA"/>
</dbReference>
<dbReference type="EC" id="2.7.13.3" evidence="2"/>
<evidence type="ECO:0000256" key="3">
    <source>
        <dbReference type="ARBA" id="ARBA00022553"/>
    </source>
</evidence>
<evidence type="ECO:0000256" key="2">
    <source>
        <dbReference type="ARBA" id="ARBA00012438"/>
    </source>
</evidence>
<feature type="region of interest" description="Disordered" evidence="5">
    <location>
        <begin position="549"/>
        <end position="576"/>
    </location>
</feature>
<dbReference type="InterPro" id="IPR004358">
    <property type="entry name" value="Sig_transdc_His_kin-like_C"/>
</dbReference>
<comment type="catalytic activity">
    <reaction evidence="1">
        <text>ATP + protein L-histidine = ADP + protein N-phospho-L-histidine.</text>
        <dbReference type="EC" id="2.7.13.3"/>
    </reaction>
</comment>
<dbReference type="Gene3D" id="1.10.287.130">
    <property type="match status" value="1"/>
</dbReference>
<dbReference type="InterPro" id="IPR003594">
    <property type="entry name" value="HATPase_dom"/>
</dbReference>
<feature type="transmembrane region" description="Helical" evidence="6">
    <location>
        <begin position="304"/>
        <end position="322"/>
    </location>
</feature>
<gene>
    <name evidence="8" type="ORF">H3H32_07575</name>
</gene>
<evidence type="ECO:0000256" key="4">
    <source>
        <dbReference type="SAM" id="Coils"/>
    </source>
</evidence>